<dbReference type="Proteomes" id="UP000065504">
    <property type="component" value="Unassembled WGS sequence"/>
</dbReference>
<protein>
    <submittedName>
        <fullName evidence="3">Uncharacterized protein</fullName>
    </submittedName>
</protein>
<evidence type="ECO:0000313" key="2">
    <source>
        <dbReference type="EMBL" id="AOJ75415.1"/>
    </source>
</evidence>
<keyword evidence="1" id="KW-1133">Transmembrane helix</keyword>
<dbReference type="Proteomes" id="UP000243680">
    <property type="component" value="Chromosome 1"/>
</dbReference>
<dbReference type="EMBL" id="LPLU01000084">
    <property type="protein sequence ID" value="KWK75431.1"/>
    <property type="molecule type" value="Genomic_DNA"/>
</dbReference>
<evidence type="ECO:0000313" key="4">
    <source>
        <dbReference type="Proteomes" id="UP000065504"/>
    </source>
</evidence>
<keyword evidence="1" id="KW-0812">Transmembrane</keyword>
<reference evidence="2 5" key="2">
    <citation type="submission" date="2015-12" db="EMBL/GenBank/DDBJ databases">
        <title>Diversity of Burkholderia near neighbor genomes.</title>
        <authorList>
            <person name="Sahl J."/>
            <person name="Wagner D."/>
            <person name="Keim P."/>
        </authorList>
    </citation>
    <scope>NUCLEOTIDE SEQUENCE [LARGE SCALE GENOMIC DNA]</scope>
    <source>
        <strain evidence="2 5">MSMB0783</strain>
    </source>
</reference>
<evidence type="ECO:0000313" key="5">
    <source>
        <dbReference type="Proteomes" id="UP000243680"/>
    </source>
</evidence>
<evidence type="ECO:0000313" key="3">
    <source>
        <dbReference type="EMBL" id="KWK75431.1"/>
    </source>
</evidence>
<gene>
    <name evidence="2" type="ORF">WJ35_10260</name>
    <name evidence="3" type="ORF">WM16_14265</name>
</gene>
<name>A0A125JU93_9BURK</name>
<sequence>MTGRSRRPGSAPCTNQMLIRVSSPAVRTTCSPSRCALRASAVGGALGAALAGSAWAWAGWPAVCGVALAFTGAAGAFGLLAERRPGTAAAPGARP</sequence>
<accession>A0A125JU93</accession>
<dbReference type="EMBL" id="CP013420">
    <property type="protein sequence ID" value="AOJ75415.1"/>
    <property type="molecule type" value="Genomic_DNA"/>
</dbReference>
<feature type="transmembrane region" description="Helical" evidence="1">
    <location>
        <begin position="60"/>
        <end position="81"/>
    </location>
</feature>
<dbReference type="AlphaFoldDB" id="A0A125JU93"/>
<reference evidence="3 4" key="1">
    <citation type="submission" date="2015-11" db="EMBL/GenBank/DDBJ databases">
        <title>Expanding the genomic diversity of Burkholderia species for the development of highly accurate diagnostics.</title>
        <authorList>
            <person name="Sahl J."/>
            <person name="Keim P."/>
            <person name="Wagner D."/>
        </authorList>
    </citation>
    <scope>NUCLEOTIDE SEQUENCE [LARGE SCALE GENOMIC DNA]</scope>
    <source>
        <strain evidence="3 4">MSMB782WGS</strain>
    </source>
</reference>
<evidence type="ECO:0000256" key="1">
    <source>
        <dbReference type="SAM" id="Phobius"/>
    </source>
</evidence>
<organism evidence="3 4">
    <name type="scientific">Burkholderia ubonensis</name>
    <dbReference type="NCBI Taxonomy" id="101571"/>
    <lineage>
        <taxon>Bacteria</taxon>
        <taxon>Pseudomonadati</taxon>
        <taxon>Pseudomonadota</taxon>
        <taxon>Betaproteobacteria</taxon>
        <taxon>Burkholderiales</taxon>
        <taxon>Burkholderiaceae</taxon>
        <taxon>Burkholderia</taxon>
        <taxon>Burkholderia cepacia complex</taxon>
    </lineage>
</organism>
<feature type="transmembrane region" description="Helical" evidence="1">
    <location>
        <begin position="35"/>
        <end position="54"/>
    </location>
</feature>
<keyword evidence="1" id="KW-0472">Membrane</keyword>
<proteinExistence type="predicted"/>